<evidence type="ECO:0000313" key="2">
    <source>
        <dbReference type="EMBL" id="PTN72584.1"/>
    </source>
</evidence>
<dbReference type="Gene3D" id="1.25.40.400">
    <property type="match status" value="1"/>
</dbReference>
<reference evidence="4 7" key="3">
    <citation type="submission" date="2023-03" db="EMBL/GenBank/DDBJ databases">
        <title>Complete genome sequence of an Enterococcus faecalis urinary isolate.</title>
        <authorList>
            <person name="Brauer A.L."/>
            <person name="Armbruster C.E."/>
        </authorList>
    </citation>
    <scope>NUCLEOTIDE SEQUENCE [LARGE SCALE GENOMIC DNA]</scope>
    <source>
        <strain evidence="4 7">3143</strain>
        <plasmid evidence="4 7">unnamed2</plasmid>
    </source>
</reference>
<dbReference type="AlphaFoldDB" id="A0A855U3P4"/>
<dbReference type="SUPFAM" id="SSF47413">
    <property type="entry name" value="lambda repressor-like DNA-binding domains"/>
    <property type="match status" value="1"/>
</dbReference>
<dbReference type="EMBL" id="PZZH01000004">
    <property type="protein sequence ID" value="PTN72584.1"/>
    <property type="molecule type" value="Genomic_DNA"/>
</dbReference>
<evidence type="ECO:0000313" key="3">
    <source>
        <dbReference type="EMBL" id="WEH24101.1"/>
    </source>
</evidence>
<reference evidence="2 5" key="1">
    <citation type="submission" date="2018-04" db="EMBL/GenBank/DDBJ databases">
        <authorList>
            <person name="Van Tyne D."/>
        </authorList>
    </citation>
    <scope>NUCLEOTIDE SEQUENCE [LARGE SCALE GENOMIC DNA]</scope>
    <source>
        <strain evidence="2 5">B2535</strain>
    </source>
</reference>
<geneLocation type="plasmid" evidence="3 6">
    <name>pCFSAN126951_01</name>
</geneLocation>
<feature type="domain" description="HTH cro/C1-type" evidence="1">
    <location>
        <begin position="28"/>
        <end position="60"/>
    </location>
</feature>
<reference evidence="3 6" key="2">
    <citation type="submission" date="2023-02" db="EMBL/GenBank/DDBJ databases">
        <title>Results of the 2020 Genomic Proficiency Test for the network of European Union Reference Laboratory for Antimicrobial Resistance assessing whole genome sequencing capacities.</title>
        <authorList>
            <person name="Hoffmann M."/>
            <person name="Luo Y."/>
            <person name="Sorensen L.H."/>
            <person name="Pedersen S.K."/>
            <person name="Hendriksen R.S."/>
        </authorList>
    </citation>
    <scope>NUCLEOTIDE SEQUENCE [LARGE SCALE GENOMIC DNA]</scope>
    <source>
        <strain evidence="3 6">GENOMIC22-006</strain>
        <plasmid evidence="3 6">pCFSAN126951_01</plasmid>
    </source>
</reference>
<accession>A0A855U3P4</accession>
<evidence type="ECO:0000313" key="7">
    <source>
        <dbReference type="Proteomes" id="UP001222182"/>
    </source>
</evidence>
<dbReference type="PROSITE" id="PS50943">
    <property type="entry name" value="HTH_CROC1"/>
    <property type="match status" value="1"/>
</dbReference>
<dbReference type="InterPro" id="IPR010982">
    <property type="entry name" value="Lambda_DNA-bd_dom_sf"/>
</dbReference>
<dbReference type="GO" id="GO:0003677">
    <property type="term" value="F:DNA binding"/>
    <property type="evidence" value="ECO:0007669"/>
    <property type="project" value="InterPro"/>
</dbReference>
<evidence type="ECO:0000313" key="6">
    <source>
        <dbReference type="Proteomes" id="UP001221642"/>
    </source>
</evidence>
<evidence type="ECO:0000313" key="4">
    <source>
        <dbReference type="EMBL" id="WER44432.1"/>
    </source>
</evidence>
<protein>
    <submittedName>
        <fullName evidence="2">Cro/Cl family transcriptional regulator</fullName>
    </submittedName>
    <submittedName>
        <fullName evidence="3">XRE family transcriptional regulator</fullName>
    </submittedName>
</protein>
<evidence type="ECO:0000259" key="1">
    <source>
        <dbReference type="PROSITE" id="PS50943"/>
    </source>
</evidence>
<name>A0A855U3P4_ENTFL</name>
<dbReference type="InterPro" id="IPR001387">
    <property type="entry name" value="Cro/C1-type_HTH"/>
</dbReference>
<geneLocation type="plasmid" evidence="4 7">
    <name>unnamed2</name>
</geneLocation>
<dbReference type="Proteomes" id="UP001221642">
    <property type="component" value="Plasmid pCFSAN126951_01"/>
</dbReference>
<dbReference type="SUPFAM" id="SSF48452">
    <property type="entry name" value="TPR-like"/>
    <property type="match status" value="1"/>
</dbReference>
<dbReference type="Proteomes" id="UP001222182">
    <property type="component" value="Plasmid unnamed2"/>
</dbReference>
<dbReference type="RefSeq" id="WP_002369739.1">
    <property type="nucleotide sequence ID" value="NZ_AP027138.1"/>
</dbReference>
<gene>
    <name evidence="2" type="ORF">DAI13_17420</name>
    <name evidence="4" type="ORF">P0083_16295</name>
    <name evidence="3" type="ORF">P0D81_15860</name>
</gene>
<proteinExistence type="predicted"/>
<dbReference type="Pfam" id="PF22459">
    <property type="entry name" value="PrgX_C_TPR"/>
    <property type="match status" value="1"/>
</dbReference>
<dbReference type="EMBL" id="CP119530">
    <property type="protein sequence ID" value="WER44432.1"/>
    <property type="molecule type" value="Genomic_DNA"/>
</dbReference>
<keyword evidence="3" id="KW-0614">Plasmid</keyword>
<dbReference type="InterPro" id="IPR055234">
    <property type="entry name" value="PrgX-like_TPR"/>
</dbReference>
<dbReference type="InterPro" id="IPR011990">
    <property type="entry name" value="TPR-like_helical_dom_sf"/>
</dbReference>
<evidence type="ECO:0000313" key="5">
    <source>
        <dbReference type="Proteomes" id="UP000244140"/>
    </source>
</evidence>
<organism evidence="2 5">
    <name type="scientific">Enterococcus faecalis</name>
    <name type="common">Streptococcus faecalis</name>
    <dbReference type="NCBI Taxonomy" id="1351"/>
    <lineage>
        <taxon>Bacteria</taxon>
        <taxon>Bacillati</taxon>
        <taxon>Bacillota</taxon>
        <taxon>Bacilli</taxon>
        <taxon>Lactobacillales</taxon>
        <taxon>Enterococcaceae</taxon>
        <taxon>Enterococcus</taxon>
    </lineage>
</organism>
<dbReference type="Proteomes" id="UP000244140">
    <property type="component" value="Unassembled WGS sequence"/>
</dbReference>
<sequence>MDYKELLEILRKDLNFKKVDLYQEKSNKTRYREIELGEKSPTIEELISFTDTLGIRLSEFLYRGDITPLAASYYGKRKIEVSSLINNFPELEKQFPEIYKDRFKNLQCYTLFTLCLIISKSLNNSLYTFKNKDIRELKNFYKNREVILGADYAILSHLYMAVPEYSNELDFLTEKLFPINQSYGDIHDHAVQLCIKNAVTVFLEKKDFEKADYFLEQFDIVRKVPSFILDGTINLEMIYLKHLRNFLKNRNMEEYLKAVNIVNLFSQLGENDTYKELVKEVTEIARKENFEVPSSLNIIADTFEGVGYLKSDK</sequence>
<dbReference type="Gene3D" id="1.10.260.40">
    <property type="entry name" value="lambda repressor-like DNA-binding domains"/>
    <property type="match status" value="1"/>
</dbReference>
<dbReference type="EMBL" id="CP119160">
    <property type="protein sequence ID" value="WEH24101.1"/>
    <property type="molecule type" value="Genomic_DNA"/>
</dbReference>